<dbReference type="Proteomes" id="UP000286317">
    <property type="component" value="Unassembled WGS sequence"/>
</dbReference>
<feature type="domain" description="Xylose isomerase-like TIM barrel" evidence="1">
    <location>
        <begin position="29"/>
        <end position="246"/>
    </location>
</feature>
<dbReference type="Pfam" id="PF01261">
    <property type="entry name" value="AP_endonuc_2"/>
    <property type="match status" value="1"/>
</dbReference>
<gene>
    <name evidence="2" type="ORF">BU112_10925</name>
</gene>
<keyword evidence="3" id="KW-1185">Reference proteome</keyword>
<dbReference type="OrthoDB" id="9779184at2"/>
<evidence type="ECO:0000313" key="2">
    <source>
        <dbReference type="EMBL" id="RIM98688.1"/>
    </source>
</evidence>
<evidence type="ECO:0000259" key="1">
    <source>
        <dbReference type="Pfam" id="PF01261"/>
    </source>
</evidence>
<protein>
    <recommendedName>
        <fullName evidence="1">Xylose isomerase-like TIM barrel domain-containing protein</fullName>
    </recommendedName>
</protein>
<dbReference type="InterPro" id="IPR036237">
    <property type="entry name" value="Xyl_isomerase-like_sf"/>
</dbReference>
<dbReference type="SUPFAM" id="SSF51658">
    <property type="entry name" value="Xylose isomerase-like"/>
    <property type="match status" value="1"/>
</dbReference>
<comment type="caution">
    <text evidence="2">The sequence shown here is derived from an EMBL/GenBank/DDBJ whole genome shotgun (WGS) entry which is preliminary data.</text>
</comment>
<dbReference type="RefSeq" id="WP_119584935.1">
    <property type="nucleotide sequence ID" value="NZ_JAWVBH010000001.1"/>
</dbReference>
<sequence length="274" mass="30860">MTINFGCQGSTWVLDYDEKADKMDQVIHDIANAGLTGVDVQINLLGKYEKSPQLLKEALDKNNLKLAALTVPHAFVDGHASDSEKEIDDYFFNYLKHFPGAIMNVPSRSGKNRDNLLQRQKEIITGANELAKHAYEEHGITTSLHPISYETSYWKFEEDYKVLFDGLDGGYMGYTPDAGHIAMGGMNPSKVFEDAISLIKHVHYKDVANQSEWKNMGAGDIDFSKCTQILKDNDYNGWIMLEDEIGEAHTNITQVIKDLGNYVQNHLQPIINDK</sequence>
<organism evidence="2 3">
    <name type="scientific">Staphylococcus shinii</name>
    <dbReference type="NCBI Taxonomy" id="2912228"/>
    <lineage>
        <taxon>Bacteria</taxon>
        <taxon>Bacillati</taxon>
        <taxon>Bacillota</taxon>
        <taxon>Bacilli</taxon>
        <taxon>Bacillales</taxon>
        <taxon>Staphylococcaceae</taxon>
        <taxon>Staphylococcus</taxon>
    </lineage>
</organism>
<name>A0A418IDJ4_9STAP</name>
<dbReference type="InterPro" id="IPR013022">
    <property type="entry name" value="Xyl_isomerase-like_TIM-brl"/>
</dbReference>
<proteinExistence type="predicted"/>
<dbReference type="PANTHER" id="PTHR12110:SF41">
    <property type="entry name" value="INOSOSE DEHYDRATASE"/>
    <property type="match status" value="1"/>
</dbReference>
<accession>A0A418IDJ4</accession>
<dbReference type="EMBL" id="QXUF01000085">
    <property type="protein sequence ID" value="RIM98688.1"/>
    <property type="molecule type" value="Genomic_DNA"/>
</dbReference>
<dbReference type="PANTHER" id="PTHR12110">
    <property type="entry name" value="HYDROXYPYRUVATE ISOMERASE"/>
    <property type="match status" value="1"/>
</dbReference>
<dbReference type="InterPro" id="IPR050312">
    <property type="entry name" value="IolE/XylAMocC-like"/>
</dbReference>
<reference evidence="2 3" key="1">
    <citation type="journal article" date="2016" name="Front. Microbiol.">
        <title>Comprehensive Phylogenetic Analysis of Bovine Non-aureus Staphylococci Species Based on Whole-Genome Sequencing.</title>
        <authorList>
            <person name="Naushad S."/>
            <person name="Barkema H.W."/>
            <person name="Luby C."/>
            <person name="Condas L.A."/>
            <person name="Nobrega D.B."/>
            <person name="Carson D.A."/>
            <person name="De Buck J."/>
        </authorList>
    </citation>
    <scope>NUCLEOTIDE SEQUENCE [LARGE SCALE GENOMIC DNA]</scope>
    <source>
        <strain evidence="2 3">SNUC 4554</strain>
    </source>
</reference>
<dbReference type="Gene3D" id="3.20.20.150">
    <property type="entry name" value="Divalent-metal-dependent TIM barrel enzymes"/>
    <property type="match status" value="1"/>
</dbReference>
<evidence type="ECO:0000313" key="3">
    <source>
        <dbReference type="Proteomes" id="UP000286317"/>
    </source>
</evidence>
<dbReference type="AlphaFoldDB" id="A0A418IDJ4"/>